<gene>
    <name evidence="1" type="ORF">PV11_08359</name>
</gene>
<name>A0A0D1YD52_9EURO</name>
<accession>A0A0D1YD52</accession>
<dbReference type="EMBL" id="KN846953">
    <property type="protein sequence ID" value="KIV80892.1"/>
    <property type="molecule type" value="Genomic_DNA"/>
</dbReference>
<reference evidence="1 2" key="1">
    <citation type="submission" date="2015-01" db="EMBL/GenBank/DDBJ databases">
        <title>The Genome Sequence of Exophiala sideris CBS121828.</title>
        <authorList>
            <consortium name="The Broad Institute Genomics Platform"/>
            <person name="Cuomo C."/>
            <person name="de Hoog S."/>
            <person name="Gorbushina A."/>
            <person name="Stielow B."/>
            <person name="Teixiera M."/>
            <person name="Abouelleil A."/>
            <person name="Chapman S.B."/>
            <person name="Priest M."/>
            <person name="Young S.K."/>
            <person name="Wortman J."/>
            <person name="Nusbaum C."/>
            <person name="Birren B."/>
        </authorList>
    </citation>
    <scope>NUCLEOTIDE SEQUENCE [LARGE SCALE GENOMIC DNA]</scope>
    <source>
        <strain evidence="1 2">CBS 121828</strain>
    </source>
</reference>
<dbReference type="Gene3D" id="3.30.70.100">
    <property type="match status" value="1"/>
</dbReference>
<dbReference type="AlphaFoldDB" id="A0A0D1YD52"/>
<sequence length="218" mass="23894">MSSSSSTPILQVMTIPHRPTPTSEEIDQELAPALSILTNAPGLAAAWKGCRHEDKYTILLLLLWSDLSASRSFFTSPSYNDFNRVVQPALRGRKITWQQHAPAGQWDLSDLAHLRSVIQSPCVEVALTKVVEGGVAGYYNGFRQVVSKILDAEPGCDGWWISPLIENPQDQLLLINWQSHIVCLVLTLCLVIFSALKVESSNPEPKIDTANICAAGTS</sequence>
<organism evidence="1 2">
    <name type="scientific">Exophiala sideris</name>
    <dbReference type="NCBI Taxonomy" id="1016849"/>
    <lineage>
        <taxon>Eukaryota</taxon>
        <taxon>Fungi</taxon>
        <taxon>Dikarya</taxon>
        <taxon>Ascomycota</taxon>
        <taxon>Pezizomycotina</taxon>
        <taxon>Eurotiomycetes</taxon>
        <taxon>Chaetothyriomycetidae</taxon>
        <taxon>Chaetothyriales</taxon>
        <taxon>Herpotrichiellaceae</taxon>
        <taxon>Exophiala</taxon>
    </lineage>
</organism>
<dbReference type="OrthoDB" id="3830579at2759"/>
<proteinExistence type="predicted"/>
<protein>
    <recommendedName>
        <fullName evidence="3">ABM domain-containing protein</fullName>
    </recommendedName>
</protein>
<evidence type="ECO:0008006" key="3">
    <source>
        <dbReference type="Google" id="ProtNLM"/>
    </source>
</evidence>
<dbReference type="Proteomes" id="UP000053599">
    <property type="component" value="Unassembled WGS sequence"/>
</dbReference>
<evidence type="ECO:0000313" key="2">
    <source>
        <dbReference type="Proteomes" id="UP000053599"/>
    </source>
</evidence>
<dbReference type="HOGENOM" id="CLU_078007_0_0_1"/>
<evidence type="ECO:0000313" key="1">
    <source>
        <dbReference type="EMBL" id="KIV80892.1"/>
    </source>
</evidence>